<accession>A0A7S3NIQ5</accession>
<proteinExistence type="predicted"/>
<feature type="domain" description="EF-hand" evidence="6">
    <location>
        <begin position="71"/>
        <end position="106"/>
    </location>
</feature>
<dbReference type="GO" id="GO:0005829">
    <property type="term" value="C:cytosol"/>
    <property type="evidence" value="ECO:0007669"/>
    <property type="project" value="TreeGrafter"/>
</dbReference>
<keyword evidence="2" id="KW-0862">Zinc</keyword>
<dbReference type="Gene3D" id="1.10.238.10">
    <property type="entry name" value="EF-hand"/>
    <property type="match status" value="2"/>
</dbReference>
<dbReference type="PANTHER" id="PTHR47522">
    <property type="entry name" value="SALVADOR FAMILY WW DOMAIN-CONTAINING PROTEIN 1"/>
    <property type="match status" value="1"/>
</dbReference>
<keyword evidence="2" id="KW-0863">Zinc-finger</keyword>
<evidence type="ECO:0000256" key="3">
    <source>
        <dbReference type="SAM" id="MobiDB-lite"/>
    </source>
</evidence>
<dbReference type="SMART" id="SM00456">
    <property type="entry name" value="WW"/>
    <property type="match status" value="1"/>
</dbReference>
<dbReference type="InterPro" id="IPR001202">
    <property type="entry name" value="WW_dom"/>
</dbReference>
<dbReference type="CDD" id="cd00201">
    <property type="entry name" value="WW"/>
    <property type="match status" value="1"/>
</dbReference>
<dbReference type="InterPro" id="IPR030030">
    <property type="entry name" value="Sav"/>
</dbReference>
<dbReference type="InterPro" id="IPR001841">
    <property type="entry name" value="Znf_RING"/>
</dbReference>
<dbReference type="InterPro" id="IPR011992">
    <property type="entry name" value="EF-hand-dom_pair"/>
</dbReference>
<dbReference type="Pfam" id="PF00397">
    <property type="entry name" value="WW"/>
    <property type="match status" value="1"/>
</dbReference>
<gene>
    <name evidence="7" type="ORF">ALAG00032_LOCUS4259</name>
</gene>
<feature type="compositionally biased region" description="Polar residues" evidence="3">
    <location>
        <begin position="259"/>
        <end position="275"/>
    </location>
</feature>
<evidence type="ECO:0000259" key="5">
    <source>
        <dbReference type="PROSITE" id="PS50089"/>
    </source>
</evidence>
<dbReference type="Gene3D" id="2.20.70.10">
    <property type="match status" value="1"/>
</dbReference>
<dbReference type="SUPFAM" id="SSF57850">
    <property type="entry name" value="RING/U-box"/>
    <property type="match status" value="1"/>
</dbReference>
<dbReference type="InterPro" id="IPR036020">
    <property type="entry name" value="WW_dom_sf"/>
</dbReference>
<reference evidence="7" key="1">
    <citation type="submission" date="2021-01" db="EMBL/GenBank/DDBJ databases">
        <authorList>
            <person name="Corre E."/>
            <person name="Pelletier E."/>
            <person name="Niang G."/>
            <person name="Scheremetjew M."/>
            <person name="Finn R."/>
            <person name="Kale V."/>
            <person name="Holt S."/>
            <person name="Cochrane G."/>
            <person name="Meng A."/>
            <person name="Brown T."/>
            <person name="Cohen L."/>
        </authorList>
    </citation>
    <scope>NUCLEOTIDE SEQUENCE</scope>
    <source>
        <strain evidence="7">CCMP1510</strain>
    </source>
</reference>
<dbReference type="GO" id="GO:0008270">
    <property type="term" value="F:zinc ion binding"/>
    <property type="evidence" value="ECO:0007669"/>
    <property type="project" value="UniProtKB-KW"/>
</dbReference>
<keyword evidence="1" id="KW-0106">Calcium</keyword>
<sequence>MYQPPSAPVITLKKHECGNCFEPLAGEEVVTLLQMNGKSCGHYIHKRCAYQLNDKRCPHCQIRFEQVDTLPSLSKPDAWFAAVDVNNDGWLSYDEVTNALLATCTDVDPERFKSSMQNLWHRWDLNGDGRITYDEIFNEPDGLLAYARAYCCPQKFINNESPQLNHRPEWFNYWDEDHSESLDKAEVYRALIKTFNLGRDAEAMRTMQECIDCVWPIFDADGNGTISFEEFTMTDGLGQTLSANLQHMEQKHKGDSKMPTPTAQVVNTTTSSPSDNLPFASVVTDNTSALPSPPDPPSSLPPGWQQLRAPDGRSYYVDHTTQTTHWEPPPSYSL</sequence>
<evidence type="ECO:0000259" key="4">
    <source>
        <dbReference type="PROSITE" id="PS50020"/>
    </source>
</evidence>
<dbReference type="Gene3D" id="3.30.40.10">
    <property type="entry name" value="Zinc/RING finger domain, C3HC4 (zinc finger)"/>
    <property type="match status" value="1"/>
</dbReference>
<dbReference type="GO" id="GO:0008285">
    <property type="term" value="P:negative regulation of cell population proliferation"/>
    <property type="evidence" value="ECO:0007669"/>
    <property type="project" value="TreeGrafter"/>
</dbReference>
<name>A0A7S3NIQ5_9STRA</name>
<dbReference type="GO" id="GO:0035329">
    <property type="term" value="P:hippo signaling"/>
    <property type="evidence" value="ECO:0007669"/>
    <property type="project" value="InterPro"/>
</dbReference>
<feature type="compositionally biased region" description="Pro residues" evidence="3">
    <location>
        <begin position="291"/>
        <end position="300"/>
    </location>
</feature>
<feature type="domain" description="WW" evidence="4">
    <location>
        <begin position="298"/>
        <end position="331"/>
    </location>
</feature>
<dbReference type="InterPro" id="IPR013083">
    <property type="entry name" value="Znf_RING/FYVE/PHD"/>
</dbReference>
<dbReference type="Pfam" id="PF13202">
    <property type="entry name" value="EF-hand_5"/>
    <property type="match status" value="1"/>
</dbReference>
<dbReference type="Pfam" id="PF13499">
    <property type="entry name" value="EF-hand_7"/>
    <property type="match status" value="1"/>
</dbReference>
<dbReference type="InterPro" id="IPR018247">
    <property type="entry name" value="EF_Hand_1_Ca_BS"/>
</dbReference>
<dbReference type="AlphaFoldDB" id="A0A7S3NIQ5"/>
<dbReference type="SUPFAM" id="SSF47473">
    <property type="entry name" value="EF-hand"/>
    <property type="match status" value="1"/>
</dbReference>
<feature type="domain" description="RING-type" evidence="5">
    <location>
        <begin position="17"/>
        <end position="61"/>
    </location>
</feature>
<dbReference type="PROSITE" id="PS00018">
    <property type="entry name" value="EF_HAND_1"/>
    <property type="match status" value="3"/>
</dbReference>
<evidence type="ECO:0000256" key="1">
    <source>
        <dbReference type="ARBA" id="ARBA00022837"/>
    </source>
</evidence>
<evidence type="ECO:0000259" key="6">
    <source>
        <dbReference type="PROSITE" id="PS50222"/>
    </source>
</evidence>
<evidence type="ECO:0008006" key="8">
    <source>
        <dbReference type="Google" id="ProtNLM"/>
    </source>
</evidence>
<evidence type="ECO:0000313" key="7">
    <source>
        <dbReference type="EMBL" id="CAE0363518.1"/>
    </source>
</evidence>
<dbReference type="GO" id="GO:0005509">
    <property type="term" value="F:calcium ion binding"/>
    <property type="evidence" value="ECO:0007669"/>
    <property type="project" value="InterPro"/>
</dbReference>
<feature type="domain" description="EF-hand" evidence="6">
    <location>
        <begin position="206"/>
        <end position="241"/>
    </location>
</feature>
<feature type="region of interest" description="Disordered" evidence="3">
    <location>
        <begin position="247"/>
        <end position="334"/>
    </location>
</feature>
<dbReference type="SUPFAM" id="SSF51045">
    <property type="entry name" value="WW domain"/>
    <property type="match status" value="1"/>
</dbReference>
<organism evidence="7">
    <name type="scientific">Aureoumbra lagunensis</name>
    <dbReference type="NCBI Taxonomy" id="44058"/>
    <lineage>
        <taxon>Eukaryota</taxon>
        <taxon>Sar</taxon>
        <taxon>Stramenopiles</taxon>
        <taxon>Ochrophyta</taxon>
        <taxon>Pelagophyceae</taxon>
        <taxon>Pelagomonadales</taxon>
        <taxon>Aureoumbra</taxon>
    </lineage>
</organism>
<dbReference type="GO" id="GO:0060090">
    <property type="term" value="F:molecular adaptor activity"/>
    <property type="evidence" value="ECO:0007669"/>
    <property type="project" value="InterPro"/>
</dbReference>
<protein>
    <recommendedName>
        <fullName evidence="8">Calmodulin</fullName>
    </recommendedName>
</protein>
<dbReference type="PROSITE" id="PS50089">
    <property type="entry name" value="ZF_RING_2"/>
    <property type="match status" value="1"/>
</dbReference>
<keyword evidence="2" id="KW-0479">Metal-binding</keyword>
<dbReference type="PROSITE" id="PS50020">
    <property type="entry name" value="WW_DOMAIN_2"/>
    <property type="match status" value="1"/>
</dbReference>
<dbReference type="PANTHER" id="PTHR47522:SF2">
    <property type="entry name" value="PROTEIN SALVADOR HOMOLOG 1"/>
    <property type="match status" value="1"/>
</dbReference>
<dbReference type="PROSITE" id="PS50222">
    <property type="entry name" value="EF_HAND_2"/>
    <property type="match status" value="2"/>
</dbReference>
<dbReference type="EMBL" id="HBIJ01006068">
    <property type="protein sequence ID" value="CAE0363518.1"/>
    <property type="molecule type" value="Transcribed_RNA"/>
</dbReference>
<dbReference type="InterPro" id="IPR002048">
    <property type="entry name" value="EF_hand_dom"/>
</dbReference>
<evidence type="ECO:0000256" key="2">
    <source>
        <dbReference type="PROSITE-ProRule" id="PRU00175"/>
    </source>
</evidence>